<keyword evidence="4 6" id="KW-1133">Transmembrane helix</keyword>
<evidence type="ECO:0000256" key="2">
    <source>
        <dbReference type="ARBA" id="ARBA00005268"/>
    </source>
</evidence>
<feature type="transmembrane region" description="Helical" evidence="6">
    <location>
        <begin position="6"/>
        <end position="23"/>
    </location>
</feature>
<name>A0A1H5VH78_9CLOT</name>
<dbReference type="Pfam" id="PF03649">
    <property type="entry name" value="UPF0014"/>
    <property type="match status" value="1"/>
</dbReference>
<gene>
    <name evidence="7" type="ORF">SAMN05660865_01202</name>
</gene>
<feature type="transmembrane region" description="Helical" evidence="6">
    <location>
        <begin position="92"/>
        <end position="119"/>
    </location>
</feature>
<evidence type="ECO:0000256" key="4">
    <source>
        <dbReference type="ARBA" id="ARBA00022989"/>
    </source>
</evidence>
<dbReference type="PANTHER" id="PTHR30028">
    <property type="entry name" value="UPF0014 INNER MEMBRANE PROTEIN YBBM-RELATED"/>
    <property type="match status" value="1"/>
</dbReference>
<evidence type="ECO:0000256" key="5">
    <source>
        <dbReference type="ARBA" id="ARBA00023136"/>
    </source>
</evidence>
<dbReference type="GO" id="GO:0005886">
    <property type="term" value="C:plasma membrane"/>
    <property type="evidence" value="ECO:0007669"/>
    <property type="project" value="TreeGrafter"/>
</dbReference>
<evidence type="ECO:0000313" key="8">
    <source>
        <dbReference type="Proteomes" id="UP000242850"/>
    </source>
</evidence>
<reference evidence="8" key="1">
    <citation type="submission" date="2016-10" db="EMBL/GenBank/DDBJ databases">
        <authorList>
            <person name="Varghese N."/>
            <person name="Submissions S."/>
        </authorList>
    </citation>
    <scope>NUCLEOTIDE SEQUENCE [LARGE SCALE GENOMIC DNA]</scope>
    <source>
        <strain evidence="8">DSM 5463</strain>
    </source>
</reference>
<accession>A0A1H5VH78</accession>
<feature type="transmembrane region" description="Helical" evidence="6">
    <location>
        <begin position="35"/>
        <end position="56"/>
    </location>
</feature>
<dbReference type="InterPro" id="IPR005226">
    <property type="entry name" value="UPF0014_fam"/>
</dbReference>
<dbReference type="EMBL" id="FNUK01000014">
    <property type="protein sequence ID" value="SEF86574.1"/>
    <property type="molecule type" value="Genomic_DNA"/>
</dbReference>
<feature type="transmembrane region" description="Helical" evidence="6">
    <location>
        <begin position="220"/>
        <end position="244"/>
    </location>
</feature>
<dbReference type="RefSeq" id="WP_103896156.1">
    <property type="nucleotide sequence ID" value="NZ_FNUK01000014.1"/>
</dbReference>
<evidence type="ECO:0000256" key="3">
    <source>
        <dbReference type="ARBA" id="ARBA00022692"/>
    </source>
</evidence>
<evidence type="ECO:0000256" key="6">
    <source>
        <dbReference type="SAM" id="Phobius"/>
    </source>
</evidence>
<keyword evidence="8" id="KW-1185">Reference proteome</keyword>
<protein>
    <submittedName>
        <fullName evidence="7">Putative ABC transport system permease protein</fullName>
    </submittedName>
</protein>
<comment type="subcellular location">
    <subcellularLocation>
        <location evidence="1">Membrane</location>
        <topology evidence="1">Multi-pass membrane protein</topology>
    </subcellularLocation>
</comment>
<keyword evidence="3 6" id="KW-0812">Transmembrane</keyword>
<sequence>MKDISIYQLISSYLFVIILLFIVRKRGIEREKEILIASIRMSLQLMIMGYILVYIIENPSPLLTLLILIFMEGFSIYNIYKRAKVNIKFKLKIAIAISMIIGTVLSIAYFLFVIINIYPWFNPRYFIPIAGMFIGNSMTGVSLGVNRLVDDIRKRKDEIEAALMLGATPKMAVKNIIDSAFDSSILPTVNSMVGMGIVFLPGTMTGQILSGTWPLVAIKYQISIMLGVLGSVAITVMIFLYFGYKTYFNDEAQLVVDE</sequence>
<keyword evidence="5 6" id="KW-0472">Membrane</keyword>
<feature type="transmembrane region" description="Helical" evidence="6">
    <location>
        <begin position="62"/>
        <end position="80"/>
    </location>
</feature>
<dbReference type="AlphaFoldDB" id="A0A1H5VH78"/>
<dbReference type="Proteomes" id="UP000242850">
    <property type="component" value="Unassembled WGS sequence"/>
</dbReference>
<dbReference type="OrthoDB" id="9791807at2"/>
<evidence type="ECO:0000256" key="1">
    <source>
        <dbReference type="ARBA" id="ARBA00004141"/>
    </source>
</evidence>
<feature type="transmembrane region" description="Helical" evidence="6">
    <location>
        <begin position="125"/>
        <end position="145"/>
    </location>
</feature>
<comment type="similarity">
    <text evidence="2">Belongs to the UPF0014 family.</text>
</comment>
<proteinExistence type="inferred from homology"/>
<dbReference type="PANTHER" id="PTHR30028:SF0">
    <property type="entry name" value="PROTEIN ALUMINUM SENSITIVE 3"/>
    <property type="match status" value="1"/>
</dbReference>
<organism evidence="7 8">
    <name type="scientific">Caloramator fervidus</name>
    <dbReference type="NCBI Taxonomy" id="29344"/>
    <lineage>
        <taxon>Bacteria</taxon>
        <taxon>Bacillati</taxon>
        <taxon>Bacillota</taxon>
        <taxon>Clostridia</taxon>
        <taxon>Eubacteriales</taxon>
        <taxon>Clostridiaceae</taxon>
        <taxon>Caloramator</taxon>
    </lineage>
</organism>
<evidence type="ECO:0000313" key="7">
    <source>
        <dbReference type="EMBL" id="SEF86574.1"/>
    </source>
</evidence>